<organism evidence="1 2">
    <name type="scientific">Rhodococcoides kroppenstedtii</name>
    <dbReference type="NCBI Taxonomy" id="293050"/>
    <lineage>
        <taxon>Bacteria</taxon>
        <taxon>Bacillati</taxon>
        <taxon>Actinomycetota</taxon>
        <taxon>Actinomycetes</taxon>
        <taxon>Mycobacteriales</taxon>
        <taxon>Nocardiaceae</taxon>
        <taxon>Rhodococcoides</taxon>
    </lineage>
</organism>
<dbReference type="Gene3D" id="3.30.1240.10">
    <property type="match status" value="1"/>
</dbReference>
<dbReference type="Gene3D" id="3.40.50.1000">
    <property type="entry name" value="HAD superfamily/HAD-like"/>
    <property type="match status" value="1"/>
</dbReference>
<keyword evidence="1" id="KW-0378">Hydrolase</keyword>
<keyword evidence="2" id="KW-1185">Reference proteome</keyword>
<sequence length="274" mass="28325">MVGVKLFATDLDGTLLRSDRTVSPRTAAALRAAGHAGIEVVWATARARHSVHEFAAACGFRGIALCANGAVVIDLADGTPMIRSTVGLDPAAGAAAVDAVRRAVPGTVFAAVGPTTFVAESGYAALCVFSDHHREPESMVLADERFPTLTEDVVKIVARHPEMASVDLYRAAADAGLDLAVTHSGAPYVEMAARGVSKAAALAALCRERGIDAVDVAAAGDARNDLEMLAWAGTAVVPKNAIAEVRAVADRLVPANDDDGVAVYLEELTRAEST</sequence>
<proteinExistence type="predicted"/>
<dbReference type="SUPFAM" id="SSF56784">
    <property type="entry name" value="HAD-like"/>
    <property type="match status" value="1"/>
</dbReference>
<dbReference type="RefSeq" id="WP_068099677.1">
    <property type="nucleotide sequence ID" value="NZ_JAAFYU010000054.1"/>
</dbReference>
<name>A0ABS7NSC5_9NOCA</name>
<dbReference type="GO" id="GO:0016787">
    <property type="term" value="F:hydrolase activity"/>
    <property type="evidence" value="ECO:0007669"/>
    <property type="project" value="UniProtKB-KW"/>
</dbReference>
<dbReference type="PANTHER" id="PTHR10000">
    <property type="entry name" value="PHOSPHOSERINE PHOSPHATASE"/>
    <property type="match status" value="1"/>
</dbReference>
<dbReference type="PANTHER" id="PTHR10000:SF8">
    <property type="entry name" value="HAD SUPERFAMILY HYDROLASE-LIKE, TYPE 3"/>
    <property type="match status" value="1"/>
</dbReference>
<evidence type="ECO:0000313" key="1">
    <source>
        <dbReference type="EMBL" id="MBY6320904.1"/>
    </source>
</evidence>
<comment type="caution">
    <text evidence="1">The sequence shown here is derived from an EMBL/GenBank/DDBJ whole genome shotgun (WGS) entry which is preliminary data.</text>
</comment>
<protein>
    <submittedName>
        <fullName evidence="1">HAD hydrolase family protein</fullName>
    </submittedName>
</protein>
<gene>
    <name evidence="1" type="ORF">HQ605_08730</name>
</gene>
<dbReference type="Proteomes" id="UP001520140">
    <property type="component" value="Unassembled WGS sequence"/>
</dbReference>
<dbReference type="Pfam" id="PF08282">
    <property type="entry name" value="Hydrolase_3"/>
    <property type="match status" value="1"/>
</dbReference>
<dbReference type="InterPro" id="IPR036412">
    <property type="entry name" value="HAD-like_sf"/>
</dbReference>
<accession>A0ABS7NSC5</accession>
<dbReference type="InterPro" id="IPR023214">
    <property type="entry name" value="HAD_sf"/>
</dbReference>
<reference evidence="1 2" key="1">
    <citation type="submission" date="2020-06" db="EMBL/GenBank/DDBJ databases">
        <title>Taxonomy, biology and ecology of Rhodococcus bacteria occurring in California pistachio and other woody hosts as revealed by genome sequence analyses.</title>
        <authorList>
            <person name="Gai Y."/>
            <person name="Riely B."/>
        </authorList>
    </citation>
    <scope>NUCLEOTIDE SEQUENCE [LARGE SCALE GENOMIC DNA]</scope>
    <source>
        <strain evidence="1 2">BP-284</strain>
    </source>
</reference>
<dbReference type="EMBL" id="JABUKG010000007">
    <property type="protein sequence ID" value="MBY6320904.1"/>
    <property type="molecule type" value="Genomic_DNA"/>
</dbReference>
<evidence type="ECO:0000313" key="2">
    <source>
        <dbReference type="Proteomes" id="UP001520140"/>
    </source>
</evidence>